<dbReference type="InterPro" id="IPR054384">
    <property type="entry name" value="SecDF_P1_head"/>
</dbReference>
<feature type="region of interest" description="Disordered" evidence="1">
    <location>
        <begin position="1"/>
        <end position="42"/>
    </location>
</feature>
<sequence>MDPVGGPSPDRVDSPDVSTPAQPGVVPPTPAPPGTVPPASRSTSLRTVRLVGGLVALLILTMVAGCVGLVLWVGPPPDPRDGEEPGPLTFCCELAAPLRIAPVVRIDPGPCTGGSLPTRAAGDGCFVLDQGYMTVQSVERLSPVLDKGETDDRGDDRWVLELEFVDRDAAAFEQLTRQSVGKQLALVLDGRVLMAPQVAEPITGNELQISGNFTKYDVDTIFNQLTGG</sequence>
<dbReference type="Gene3D" id="3.30.1360.200">
    <property type="match status" value="1"/>
</dbReference>
<proteinExistence type="predicted"/>
<evidence type="ECO:0000259" key="3">
    <source>
        <dbReference type="Pfam" id="PF22599"/>
    </source>
</evidence>
<feature type="compositionally biased region" description="Pro residues" evidence="1">
    <location>
        <begin position="25"/>
        <end position="36"/>
    </location>
</feature>
<dbReference type="Pfam" id="PF22599">
    <property type="entry name" value="SecDF_P1_head"/>
    <property type="match status" value="1"/>
</dbReference>
<dbReference type="RefSeq" id="WP_345728458.1">
    <property type="nucleotide sequence ID" value="NZ_BAAAYN010000017.1"/>
</dbReference>
<organism evidence="4 5">
    <name type="scientific">Cryptosporangium minutisporangium</name>
    <dbReference type="NCBI Taxonomy" id="113569"/>
    <lineage>
        <taxon>Bacteria</taxon>
        <taxon>Bacillati</taxon>
        <taxon>Actinomycetota</taxon>
        <taxon>Actinomycetes</taxon>
        <taxon>Cryptosporangiales</taxon>
        <taxon>Cryptosporangiaceae</taxon>
        <taxon>Cryptosporangium</taxon>
    </lineage>
</organism>
<keyword evidence="2" id="KW-0472">Membrane</keyword>
<protein>
    <recommendedName>
        <fullName evidence="3">SecDF P1 head subdomain domain-containing protein</fullName>
    </recommendedName>
</protein>
<dbReference type="EMBL" id="BAAAYN010000017">
    <property type="protein sequence ID" value="GAA3386960.1"/>
    <property type="molecule type" value="Genomic_DNA"/>
</dbReference>
<name>A0ABP6SW85_9ACTN</name>
<reference evidence="5" key="1">
    <citation type="journal article" date="2019" name="Int. J. Syst. Evol. Microbiol.">
        <title>The Global Catalogue of Microorganisms (GCM) 10K type strain sequencing project: providing services to taxonomists for standard genome sequencing and annotation.</title>
        <authorList>
            <consortium name="The Broad Institute Genomics Platform"/>
            <consortium name="The Broad Institute Genome Sequencing Center for Infectious Disease"/>
            <person name="Wu L."/>
            <person name="Ma J."/>
        </authorList>
    </citation>
    <scope>NUCLEOTIDE SEQUENCE [LARGE SCALE GENOMIC DNA]</scope>
    <source>
        <strain evidence="5">JCM 9458</strain>
    </source>
</reference>
<keyword evidence="5" id="KW-1185">Reference proteome</keyword>
<evidence type="ECO:0000313" key="5">
    <source>
        <dbReference type="Proteomes" id="UP001501676"/>
    </source>
</evidence>
<feature type="domain" description="SecDF P1 head subdomain" evidence="3">
    <location>
        <begin position="153"/>
        <end position="228"/>
    </location>
</feature>
<evidence type="ECO:0000313" key="4">
    <source>
        <dbReference type="EMBL" id="GAA3386960.1"/>
    </source>
</evidence>
<feature type="transmembrane region" description="Helical" evidence="2">
    <location>
        <begin position="50"/>
        <end position="73"/>
    </location>
</feature>
<evidence type="ECO:0000256" key="2">
    <source>
        <dbReference type="SAM" id="Phobius"/>
    </source>
</evidence>
<dbReference type="Proteomes" id="UP001501676">
    <property type="component" value="Unassembled WGS sequence"/>
</dbReference>
<comment type="caution">
    <text evidence="4">The sequence shown here is derived from an EMBL/GenBank/DDBJ whole genome shotgun (WGS) entry which is preliminary data.</text>
</comment>
<accession>A0ABP6SW85</accession>
<keyword evidence="2" id="KW-0812">Transmembrane</keyword>
<gene>
    <name evidence="4" type="ORF">GCM10020369_27670</name>
</gene>
<evidence type="ECO:0000256" key="1">
    <source>
        <dbReference type="SAM" id="MobiDB-lite"/>
    </source>
</evidence>
<keyword evidence="2" id="KW-1133">Transmembrane helix</keyword>